<comment type="caution">
    <text evidence="1">The sequence shown here is derived from an EMBL/GenBank/DDBJ whole genome shotgun (WGS) entry which is preliminary data.</text>
</comment>
<sequence>MMADSDILFAVVLFAAAGQRTVRRIIGPFPDRSSAVAFAHDNGLRCFSVGPMHFAVPTTVPPGAGLLSGSRPVLPAAAHANAERSGAIRP</sequence>
<proteinExistence type="predicted"/>
<gene>
    <name evidence="1" type="ORF">E7Y31_04010</name>
</gene>
<organism evidence="1 2">
    <name type="scientific">Candidatus Frankia alpina</name>
    <dbReference type="NCBI Taxonomy" id="2699483"/>
    <lineage>
        <taxon>Bacteria</taxon>
        <taxon>Bacillati</taxon>
        <taxon>Actinomycetota</taxon>
        <taxon>Actinomycetes</taxon>
        <taxon>Frankiales</taxon>
        <taxon>Frankiaceae</taxon>
        <taxon>Frankia</taxon>
    </lineage>
</organism>
<dbReference type="Proteomes" id="UP000305282">
    <property type="component" value="Unassembled WGS sequence"/>
</dbReference>
<evidence type="ECO:0000313" key="1">
    <source>
        <dbReference type="EMBL" id="THJ75680.1"/>
    </source>
</evidence>
<keyword evidence="2" id="KW-1185">Reference proteome</keyword>
<name>A0A4S5EUA9_9ACTN</name>
<dbReference type="EMBL" id="SSXH01000053">
    <property type="protein sequence ID" value="THJ75680.1"/>
    <property type="molecule type" value="Genomic_DNA"/>
</dbReference>
<dbReference type="OrthoDB" id="3217649at2"/>
<protein>
    <submittedName>
        <fullName evidence="1">Uncharacterized protein</fullName>
    </submittedName>
</protein>
<evidence type="ECO:0000313" key="2">
    <source>
        <dbReference type="Proteomes" id="UP000305282"/>
    </source>
</evidence>
<reference evidence="1 2" key="1">
    <citation type="submission" date="2019-04" db="EMBL/GenBank/DDBJ databases">
        <title>Draft genome sequences for three unisolated Alnus-infective Frankia Sp+ strains, AgTrS, AiOr and AvVan, the first sequenced Frankia strains able to sporulate in-planta.</title>
        <authorList>
            <person name="Bethencourt L."/>
            <person name="Vautrin F."/>
            <person name="Taib N."/>
            <person name="Dubost A."/>
            <person name="Castro-Garcia L."/>
            <person name="Imbaud O."/>
            <person name="Abrouk D."/>
            <person name="Fournier P."/>
            <person name="Briolay J."/>
            <person name="Nguyen A."/>
            <person name="Normand P."/>
            <person name="Fernandez M.P."/>
            <person name="Brochier-Armanet C."/>
            <person name="Herrera-Belaroussi A."/>
        </authorList>
    </citation>
    <scope>NUCLEOTIDE SEQUENCE [LARGE SCALE GENOMIC DNA]</scope>
    <source>
        <strain evidence="1 2">AvVan</strain>
    </source>
</reference>
<accession>A0A4S5EUA9</accession>
<dbReference type="AlphaFoldDB" id="A0A4S5EUA9"/>